<evidence type="ECO:0000313" key="14">
    <source>
        <dbReference type="Proteomes" id="UP000248798"/>
    </source>
</evidence>
<dbReference type="HAMAP" id="MF_02078">
    <property type="entry name" value="MurJ_MviN"/>
    <property type="match status" value="1"/>
</dbReference>
<evidence type="ECO:0000256" key="5">
    <source>
        <dbReference type="ARBA" id="ARBA00022984"/>
    </source>
</evidence>
<feature type="transmembrane region" description="Helical" evidence="10">
    <location>
        <begin position="234"/>
        <end position="254"/>
    </location>
</feature>
<evidence type="ECO:0000256" key="11">
    <source>
        <dbReference type="PIRNR" id="PIRNR002869"/>
    </source>
</evidence>
<feature type="transmembrane region" description="Helical" evidence="10">
    <location>
        <begin position="163"/>
        <end position="187"/>
    </location>
</feature>
<evidence type="ECO:0000256" key="3">
    <source>
        <dbReference type="ARBA" id="ARBA00022692"/>
    </source>
</evidence>
<keyword evidence="4 10" id="KW-0133">Cell shape</keyword>
<dbReference type="GO" id="GO:0009252">
    <property type="term" value="P:peptidoglycan biosynthetic process"/>
    <property type="evidence" value="ECO:0007669"/>
    <property type="project" value="UniProtKB-UniRule"/>
</dbReference>
<dbReference type="PIRSF" id="PIRSF002869">
    <property type="entry name" value="MviN"/>
    <property type="match status" value="1"/>
</dbReference>
<evidence type="ECO:0000256" key="1">
    <source>
        <dbReference type="ARBA" id="ARBA00004651"/>
    </source>
</evidence>
<evidence type="ECO:0000256" key="7">
    <source>
        <dbReference type="ARBA" id="ARBA00023136"/>
    </source>
</evidence>
<dbReference type="CDD" id="cd13123">
    <property type="entry name" value="MATE_MurJ_like"/>
    <property type="match status" value="1"/>
</dbReference>
<dbReference type="InterPro" id="IPR004268">
    <property type="entry name" value="MurJ"/>
</dbReference>
<dbReference type="NCBIfam" id="TIGR01695">
    <property type="entry name" value="murJ_mviN"/>
    <property type="match status" value="1"/>
</dbReference>
<dbReference type="PANTHER" id="PTHR47019">
    <property type="entry name" value="LIPID II FLIPPASE MURJ"/>
    <property type="match status" value="1"/>
</dbReference>
<sequence length="527" mass="57790">MTQTSTFKKIGFASFIMMASVFASRIIGLVRETAIAWMGGASAGVDAYQVAFVIPEILNHVVASGFLSITFIPIFTRYLVENNEQEGYRVFSVILNCFGAGLFVFICVSMVFAPELICVLAPGLKNGPSFDLAVRMTRIIIPAQFFFFAGGLFNAVQYSKERFVFPALAPLIYNTGIIIGGILLYPVLGMEGFAWGVLAGAFFGSFLLQWFGARREGLIYIPSFNFRHPDVIKYVLLTLPLMLGLTMTFSTEILMKFFGSFLTEGSISAMNYALRIMFILVGLFGNAVGVASYPFMAKIAAKKDFAGLNTLINQTLKYIFIVMPFSVVFMILNKEVVAILFQRGAFDAHDAALTSGVLPYFMAGAFAFSAQTIVSRGFFAVQNTLFPAIFSTVCVALSLPLLYFAMTIMGIKGVAFGLSLSVIITTGALFEVWSRKTQNTGRSDVYTFFGVMLLVSIVVWLILKAVYAEIIHIIPISGFFAHIFICIIVGTLFLIILAGIGKVFKIREINTLYAKVLAKTGLLRNGS</sequence>
<keyword evidence="15" id="KW-1185">Reference proteome</keyword>
<organism evidence="13 14">
    <name type="scientific">Desulfobacter hydrogenophilus</name>
    <dbReference type="NCBI Taxonomy" id="2291"/>
    <lineage>
        <taxon>Bacteria</taxon>
        <taxon>Pseudomonadati</taxon>
        <taxon>Thermodesulfobacteriota</taxon>
        <taxon>Desulfobacteria</taxon>
        <taxon>Desulfobacterales</taxon>
        <taxon>Desulfobacteraceae</taxon>
        <taxon>Desulfobacter</taxon>
    </lineage>
</organism>
<dbReference type="GO" id="GO:0071555">
    <property type="term" value="P:cell wall organization"/>
    <property type="evidence" value="ECO:0007669"/>
    <property type="project" value="UniProtKB-UniRule"/>
</dbReference>
<feature type="transmembrane region" description="Helical" evidence="10">
    <location>
        <begin position="445"/>
        <end position="467"/>
    </location>
</feature>
<dbReference type="InterPro" id="IPR051050">
    <property type="entry name" value="Lipid_II_flippase_MurJ/MviN"/>
</dbReference>
<keyword evidence="5 10" id="KW-0573">Peptidoglycan synthesis</keyword>
<reference evidence="12 15" key="2">
    <citation type="submission" date="2019-02" db="EMBL/GenBank/DDBJ databases">
        <title>Complete genome sequence of Desulfobacter hydrogenophilus AcRS1.</title>
        <authorList>
            <person name="Marietou A."/>
            <person name="Lund M.B."/>
            <person name="Marshall I.P.G."/>
            <person name="Schreiber L."/>
            <person name="Jorgensen B."/>
        </authorList>
    </citation>
    <scope>NUCLEOTIDE SEQUENCE [LARGE SCALE GENOMIC DNA]</scope>
    <source>
        <strain evidence="12 15">AcRS1</strain>
    </source>
</reference>
<comment type="subcellular location">
    <subcellularLocation>
        <location evidence="1 10">Cell membrane</location>
        <topology evidence="1 10">Multi-pass membrane protein</topology>
    </subcellularLocation>
</comment>
<feature type="transmembrane region" description="Helical" evidence="10">
    <location>
        <begin position="352"/>
        <end position="373"/>
    </location>
</feature>
<evidence type="ECO:0000256" key="2">
    <source>
        <dbReference type="ARBA" id="ARBA00022475"/>
    </source>
</evidence>
<dbReference type="RefSeq" id="WP_111957306.1">
    <property type="nucleotide sequence ID" value="NZ_CP036313.1"/>
</dbReference>
<comment type="pathway">
    <text evidence="10">Cell wall biogenesis; peptidoglycan biosynthesis.</text>
</comment>
<evidence type="ECO:0000313" key="13">
    <source>
        <dbReference type="EMBL" id="RAM01667.1"/>
    </source>
</evidence>
<dbReference type="OrthoDB" id="9804143at2"/>
<dbReference type="UniPathway" id="UPA00219"/>
<comment type="function">
    <text evidence="8 10 11">Involved in peptidoglycan biosynthesis. Transports lipid-linked peptidoglycan precursors from the inner to the outer leaflet of the cytoplasmic membrane.</text>
</comment>
<keyword evidence="7 10" id="KW-0472">Membrane</keyword>
<name>A0A328FF80_9BACT</name>
<keyword evidence="10 11" id="KW-0961">Cell wall biogenesis/degradation</keyword>
<dbReference type="Proteomes" id="UP000293902">
    <property type="component" value="Chromosome"/>
</dbReference>
<feature type="transmembrane region" description="Helical" evidence="10">
    <location>
        <begin position="274"/>
        <end position="295"/>
    </location>
</feature>
<dbReference type="GO" id="GO:0015648">
    <property type="term" value="F:lipid-linked peptidoglycan transporter activity"/>
    <property type="evidence" value="ECO:0007669"/>
    <property type="project" value="UniProtKB-UniRule"/>
</dbReference>
<evidence type="ECO:0000256" key="4">
    <source>
        <dbReference type="ARBA" id="ARBA00022960"/>
    </source>
</evidence>
<dbReference type="AlphaFoldDB" id="A0A328FF80"/>
<evidence type="ECO:0000256" key="10">
    <source>
        <dbReference type="HAMAP-Rule" id="MF_02078"/>
    </source>
</evidence>
<dbReference type="GO" id="GO:0005886">
    <property type="term" value="C:plasma membrane"/>
    <property type="evidence" value="ECO:0007669"/>
    <property type="project" value="UniProtKB-SubCell"/>
</dbReference>
<keyword evidence="10 11" id="KW-0813">Transport</keyword>
<reference evidence="13 14" key="1">
    <citation type="submission" date="2018-06" db="EMBL/GenBank/DDBJ databases">
        <title>Complete Genome Sequence of Desulfobacter hydrogenophilus (DSM3380).</title>
        <authorList>
            <person name="Marietou A."/>
            <person name="Schreiber L."/>
            <person name="Marshall I."/>
            <person name="Jorgensen B."/>
        </authorList>
    </citation>
    <scope>NUCLEOTIDE SEQUENCE [LARGE SCALE GENOMIC DNA]</scope>
    <source>
        <strain evidence="13 14">DSM 3380</strain>
    </source>
</reference>
<evidence type="ECO:0000256" key="9">
    <source>
        <dbReference type="ARBA" id="ARBA00061532"/>
    </source>
</evidence>
<dbReference type="PANTHER" id="PTHR47019:SF1">
    <property type="entry name" value="LIPID II FLIPPASE MURJ"/>
    <property type="match status" value="1"/>
</dbReference>
<evidence type="ECO:0000313" key="15">
    <source>
        <dbReference type="Proteomes" id="UP000293902"/>
    </source>
</evidence>
<feature type="transmembrane region" description="Helical" evidence="10">
    <location>
        <begin position="315"/>
        <end position="332"/>
    </location>
</feature>
<feature type="transmembrane region" description="Helical" evidence="10">
    <location>
        <begin position="12"/>
        <end position="37"/>
    </location>
</feature>
<feature type="transmembrane region" description="Helical" evidence="10">
    <location>
        <begin position="479"/>
        <end position="500"/>
    </location>
</feature>
<dbReference type="GO" id="GO:0008360">
    <property type="term" value="P:regulation of cell shape"/>
    <property type="evidence" value="ECO:0007669"/>
    <property type="project" value="UniProtKB-UniRule"/>
</dbReference>
<keyword evidence="3 10" id="KW-0812">Transmembrane</keyword>
<evidence type="ECO:0000256" key="8">
    <source>
        <dbReference type="ARBA" id="ARBA00060041"/>
    </source>
</evidence>
<feature type="transmembrane region" description="Helical" evidence="10">
    <location>
        <begin position="414"/>
        <end position="433"/>
    </location>
</feature>
<dbReference type="Proteomes" id="UP000248798">
    <property type="component" value="Unassembled WGS sequence"/>
</dbReference>
<protein>
    <recommendedName>
        <fullName evidence="10">Probable lipid II flippase MurJ</fullName>
    </recommendedName>
</protein>
<dbReference type="Pfam" id="PF03023">
    <property type="entry name" value="MurJ"/>
    <property type="match status" value="1"/>
</dbReference>
<feature type="transmembrane region" description="Helical" evidence="10">
    <location>
        <begin position="385"/>
        <end position="408"/>
    </location>
</feature>
<dbReference type="PRINTS" id="PR01806">
    <property type="entry name" value="VIRFACTRMVIN"/>
</dbReference>
<feature type="transmembrane region" description="Helical" evidence="10">
    <location>
        <begin position="57"/>
        <end position="78"/>
    </location>
</feature>
<dbReference type="EMBL" id="QLNI01000024">
    <property type="protein sequence ID" value="RAM01667.1"/>
    <property type="molecule type" value="Genomic_DNA"/>
</dbReference>
<gene>
    <name evidence="13" type="primary">mviN</name>
    <name evidence="10 12" type="synonym">murJ</name>
    <name evidence="13" type="ORF">DO021_12530</name>
    <name evidence="12" type="ORF">EYB58_14590</name>
</gene>
<dbReference type="EMBL" id="CP036313">
    <property type="protein sequence ID" value="QBH14042.1"/>
    <property type="molecule type" value="Genomic_DNA"/>
</dbReference>
<keyword evidence="2 10" id="KW-1003">Cell membrane</keyword>
<comment type="similarity">
    <text evidence="9 10 11">Belongs to the MurJ/MviN family.</text>
</comment>
<evidence type="ECO:0000256" key="6">
    <source>
        <dbReference type="ARBA" id="ARBA00022989"/>
    </source>
</evidence>
<feature type="transmembrane region" description="Helical" evidence="10">
    <location>
        <begin position="132"/>
        <end position="156"/>
    </location>
</feature>
<dbReference type="GO" id="GO:0034204">
    <property type="term" value="P:lipid translocation"/>
    <property type="evidence" value="ECO:0007669"/>
    <property type="project" value="TreeGrafter"/>
</dbReference>
<keyword evidence="6 10" id="KW-1133">Transmembrane helix</keyword>
<feature type="transmembrane region" description="Helical" evidence="10">
    <location>
        <begin position="193"/>
        <end position="213"/>
    </location>
</feature>
<accession>A0A328FF80</accession>
<proteinExistence type="inferred from homology"/>
<feature type="transmembrane region" description="Helical" evidence="10">
    <location>
        <begin position="90"/>
        <end position="112"/>
    </location>
</feature>
<evidence type="ECO:0000313" key="12">
    <source>
        <dbReference type="EMBL" id="QBH14042.1"/>
    </source>
</evidence>